<dbReference type="InterPro" id="IPR003018">
    <property type="entry name" value="GAF"/>
</dbReference>
<evidence type="ECO:0000313" key="12">
    <source>
        <dbReference type="Proteomes" id="UP001061862"/>
    </source>
</evidence>
<evidence type="ECO:0000256" key="1">
    <source>
        <dbReference type="ARBA" id="ARBA00000085"/>
    </source>
</evidence>
<keyword evidence="5" id="KW-0808">Transferase</keyword>
<accession>A0ABY6C8A0</accession>
<dbReference type="Gene3D" id="3.30.565.10">
    <property type="entry name" value="Histidine kinase-like ATPase, C-terminal domain"/>
    <property type="match status" value="1"/>
</dbReference>
<evidence type="ECO:0000256" key="8">
    <source>
        <dbReference type="ARBA" id="ARBA00022840"/>
    </source>
</evidence>
<dbReference type="SUPFAM" id="SSF55785">
    <property type="entry name" value="PYP-like sensor domain (PAS domain)"/>
    <property type="match status" value="1"/>
</dbReference>
<dbReference type="EMBL" id="CP104965">
    <property type="protein sequence ID" value="UXN68357.1"/>
    <property type="molecule type" value="Genomic_DNA"/>
</dbReference>
<dbReference type="Pfam" id="PF01590">
    <property type="entry name" value="GAF"/>
    <property type="match status" value="1"/>
</dbReference>
<evidence type="ECO:0000256" key="2">
    <source>
        <dbReference type="ARBA" id="ARBA00012438"/>
    </source>
</evidence>
<dbReference type="InterPro" id="IPR029016">
    <property type="entry name" value="GAF-like_dom_sf"/>
</dbReference>
<dbReference type="SUPFAM" id="SSF55781">
    <property type="entry name" value="GAF domain-like"/>
    <property type="match status" value="1"/>
</dbReference>
<name>A0ABY6C8A0_9HYPH</name>
<feature type="domain" description="GAF" evidence="9">
    <location>
        <begin position="31"/>
        <end position="170"/>
    </location>
</feature>
<dbReference type="PANTHER" id="PTHR41523:SF7">
    <property type="entry name" value="HISTIDINE KINASE"/>
    <property type="match status" value="1"/>
</dbReference>
<dbReference type="SMART" id="SM00065">
    <property type="entry name" value="GAF"/>
    <property type="match status" value="1"/>
</dbReference>
<dbReference type="CDD" id="cd00130">
    <property type="entry name" value="PAS"/>
    <property type="match status" value="1"/>
</dbReference>
<dbReference type="PANTHER" id="PTHR41523">
    <property type="entry name" value="TWO-COMPONENT SYSTEM SENSOR PROTEIN"/>
    <property type="match status" value="1"/>
</dbReference>
<evidence type="ECO:0000259" key="9">
    <source>
        <dbReference type="SMART" id="SM00065"/>
    </source>
</evidence>
<dbReference type="Gene3D" id="3.30.450.40">
    <property type="match status" value="1"/>
</dbReference>
<dbReference type="RefSeq" id="WP_262166167.1">
    <property type="nucleotide sequence ID" value="NZ_CP104965.1"/>
</dbReference>
<evidence type="ECO:0000256" key="3">
    <source>
        <dbReference type="ARBA" id="ARBA00021740"/>
    </source>
</evidence>
<dbReference type="Gene3D" id="2.10.70.100">
    <property type="match status" value="1"/>
</dbReference>
<evidence type="ECO:0000313" key="11">
    <source>
        <dbReference type="EMBL" id="UXN68357.1"/>
    </source>
</evidence>
<keyword evidence="8" id="KW-0067">ATP-binding</keyword>
<dbReference type="Gene3D" id="3.30.450.20">
    <property type="entry name" value="PAS domain"/>
    <property type="match status" value="1"/>
</dbReference>
<dbReference type="InterPro" id="IPR000014">
    <property type="entry name" value="PAS"/>
</dbReference>
<dbReference type="SMART" id="SM00911">
    <property type="entry name" value="HWE_HK"/>
    <property type="match status" value="1"/>
</dbReference>
<evidence type="ECO:0000256" key="5">
    <source>
        <dbReference type="ARBA" id="ARBA00022679"/>
    </source>
</evidence>
<comment type="catalytic activity">
    <reaction evidence="1">
        <text>ATP + protein L-histidine = ADP + protein N-phospho-L-histidine.</text>
        <dbReference type="EC" id="2.7.13.3"/>
    </reaction>
</comment>
<dbReference type="InterPro" id="IPR035965">
    <property type="entry name" value="PAS-like_dom_sf"/>
</dbReference>
<dbReference type="InterPro" id="IPR011102">
    <property type="entry name" value="Sig_transdc_His_kinase_HWE"/>
</dbReference>
<gene>
    <name evidence="11" type="ORF">N8A98_13875</name>
</gene>
<dbReference type="EC" id="2.7.13.3" evidence="2"/>
<keyword evidence="4" id="KW-0597">Phosphoprotein</keyword>
<evidence type="ECO:0000256" key="4">
    <source>
        <dbReference type="ARBA" id="ARBA00022553"/>
    </source>
</evidence>
<dbReference type="Pfam" id="PF07536">
    <property type="entry name" value="HWE_HK"/>
    <property type="match status" value="1"/>
</dbReference>
<feature type="domain" description="Signal transduction histidine kinase HWE region" evidence="10">
    <location>
        <begin position="310"/>
        <end position="392"/>
    </location>
</feature>
<dbReference type="InterPro" id="IPR036890">
    <property type="entry name" value="HATPase_C_sf"/>
</dbReference>
<dbReference type="Proteomes" id="UP001061862">
    <property type="component" value="Chromosome"/>
</dbReference>
<keyword evidence="7" id="KW-0418">Kinase</keyword>
<evidence type="ECO:0000259" key="10">
    <source>
        <dbReference type="SMART" id="SM00911"/>
    </source>
</evidence>
<organism evidence="11 12">
    <name type="scientific">Devosia neptuniae</name>
    <dbReference type="NCBI Taxonomy" id="191302"/>
    <lineage>
        <taxon>Bacteria</taxon>
        <taxon>Pseudomonadati</taxon>
        <taxon>Pseudomonadota</taxon>
        <taxon>Alphaproteobacteria</taxon>
        <taxon>Hyphomicrobiales</taxon>
        <taxon>Devosiaceae</taxon>
        <taxon>Devosia</taxon>
    </lineage>
</organism>
<protein>
    <recommendedName>
        <fullName evidence="3">Blue-light-activated histidine kinase</fullName>
        <ecNumber evidence="2">2.7.13.3</ecNumber>
    </recommendedName>
</protein>
<keyword evidence="6" id="KW-0547">Nucleotide-binding</keyword>
<evidence type="ECO:0000256" key="6">
    <source>
        <dbReference type="ARBA" id="ARBA00022741"/>
    </source>
</evidence>
<sequence>MNSSLPDDVRKVLDDPARLQALAALEVLGTDPDADFDRLTRVAAHIFGAEIALVTLIDKERQWFRACHGTDLTGTSASDSFCAHTLAGPEAMVVLDATTDPRFMHNPLVTGETGIRFYAGAPIVVAGQRLGSLCVLGKTARNAVEPALLDQLVDLAGLASTLFALKDEARVRARTAAALLREEWRHALTLEAGNVGSWIWDIRTGEVVCNDMFRRMYHLPESGTIQFEQVLDTVHAGDRAAIEDSIQASLNDGVDFAAEVRVEPTIRWLTMRGRVYQRDAEGRALVMMGASTDITEAKQSAEHTRLLLRELNHRVKNTLAMIQSVARQTIRQNPDPKAFIEAFSGRLRTISDAHVLLADRDWSGVHLYEVIASQLGPDFLEHPDRATVNGPDMMLPADHAVGLGLILHELTTNAHRHGAWSTNRGVVNIYWEKREAPVPGLMLRWRESEGPAVAPPRDYGLGTKLIERSLAKVLDSDVKLRFDPGGVAAEIWMPLPVEQV</sequence>
<keyword evidence="12" id="KW-1185">Reference proteome</keyword>
<evidence type="ECO:0000256" key="7">
    <source>
        <dbReference type="ARBA" id="ARBA00022777"/>
    </source>
</evidence>
<reference evidence="11 12" key="1">
    <citation type="submission" date="2022-09" db="EMBL/GenBank/DDBJ databases">
        <title>Interaction between co-microsymbionts with complementary sets of symbiotic genes in legume-rhizobium systems.</title>
        <authorList>
            <person name="Safronova V."/>
            <person name="Sazanova A."/>
            <person name="Afonin A."/>
            <person name="Chirak E."/>
        </authorList>
    </citation>
    <scope>NUCLEOTIDE SEQUENCE [LARGE SCALE GENOMIC DNA]</scope>
    <source>
        <strain evidence="11 12">A18/4-1</strain>
    </source>
</reference>
<proteinExistence type="predicted"/>